<comment type="subcellular location">
    <subcellularLocation>
        <location evidence="1">Cell envelope</location>
    </subcellularLocation>
</comment>
<sequence length="220" mass="22170">MKTHALRLSVVPVALAATLLAAFLVLASPLSASAHDALVSSDPAADSQIETLPAELTLTFSAKLIDGEGATEVVVTDSAGNAVTDGPATVDGAVVTQPLVSAAPAGEYHVIWKVVSSDGHPTSDEYYFTVTTGSEVTPSEQPSAAPTSAAPSDEASATPEATATQAPDADGGSGATAWIFALSIAGILVIAVLMVWYWLRSRRGGAEPGAEPGSGPSSER</sequence>
<dbReference type="Gene3D" id="2.60.40.1220">
    <property type="match status" value="1"/>
</dbReference>
<evidence type="ECO:0000256" key="5">
    <source>
        <dbReference type="SAM" id="MobiDB-lite"/>
    </source>
</evidence>
<dbReference type="InterPro" id="IPR014755">
    <property type="entry name" value="Cu-Rt/internalin_Ig-like"/>
</dbReference>
<gene>
    <name evidence="9" type="ORF">ABS642_01655</name>
</gene>
<evidence type="ECO:0000313" key="9">
    <source>
        <dbReference type="EMBL" id="XBX78817.1"/>
    </source>
</evidence>
<keyword evidence="3 7" id="KW-0732">Signal</keyword>
<feature type="transmembrane region" description="Helical" evidence="6">
    <location>
        <begin position="177"/>
        <end position="199"/>
    </location>
</feature>
<evidence type="ECO:0000256" key="3">
    <source>
        <dbReference type="ARBA" id="ARBA00022729"/>
    </source>
</evidence>
<keyword evidence="6" id="KW-0812">Transmembrane</keyword>
<dbReference type="Pfam" id="PF04234">
    <property type="entry name" value="CopC"/>
    <property type="match status" value="1"/>
</dbReference>
<dbReference type="GO" id="GO:0042597">
    <property type="term" value="C:periplasmic space"/>
    <property type="evidence" value="ECO:0007669"/>
    <property type="project" value="InterPro"/>
</dbReference>
<dbReference type="PANTHER" id="PTHR34820">
    <property type="entry name" value="INNER MEMBRANE PROTEIN YEBZ"/>
    <property type="match status" value="1"/>
</dbReference>
<dbReference type="GO" id="GO:0046688">
    <property type="term" value="P:response to copper ion"/>
    <property type="evidence" value="ECO:0007669"/>
    <property type="project" value="InterPro"/>
</dbReference>
<evidence type="ECO:0000256" key="7">
    <source>
        <dbReference type="SAM" id="SignalP"/>
    </source>
</evidence>
<evidence type="ECO:0000256" key="6">
    <source>
        <dbReference type="SAM" id="Phobius"/>
    </source>
</evidence>
<organism evidence="9">
    <name type="scientific">Microbacterium sp. A8/3-1</name>
    <dbReference type="NCBI Taxonomy" id="3160749"/>
    <lineage>
        <taxon>Bacteria</taxon>
        <taxon>Bacillati</taxon>
        <taxon>Actinomycetota</taxon>
        <taxon>Actinomycetes</taxon>
        <taxon>Micrococcales</taxon>
        <taxon>Microbacteriaceae</taxon>
        <taxon>Microbacterium</taxon>
    </lineage>
</organism>
<feature type="signal peptide" evidence="7">
    <location>
        <begin position="1"/>
        <end position="34"/>
    </location>
</feature>
<dbReference type="EMBL" id="CP158357">
    <property type="protein sequence ID" value="XBX78817.1"/>
    <property type="molecule type" value="Genomic_DNA"/>
</dbReference>
<dbReference type="GO" id="GO:0030313">
    <property type="term" value="C:cell envelope"/>
    <property type="evidence" value="ECO:0007669"/>
    <property type="project" value="UniProtKB-SubCell"/>
</dbReference>
<evidence type="ECO:0000256" key="2">
    <source>
        <dbReference type="ARBA" id="ARBA00022723"/>
    </source>
</evidence>
<dbReference type="GO" id="GO:0006825">
    <property type="term" value="P:copper ion transport"/>
    <property type="evidence" value="ECO:0007669"/>
    <property type="project" value="InterPro"/>
</dbReference>
<keyword evidence="2" id="KW-0479">Metal-binding</keyword>
<evidence type="ECO:0000256" key="1">
    <source>
        <dbReference type="ARBA" id="ARBA00004196"/>
    </source>
</evidence>
<dbReference type="RefSeq" id="WP_350352025.1">
    <property type="nucleotide sequence ID" value="NZ_CP158357.1"/>
</dbReference>
<keyword evidence="4" id="KW-0186">Copper</keyword>
<feature type="domain" description="CopC" evidence="8">
    <location>
        <begin position="35"/>
        <end position="130"/>
    </location>
</feature>
<keyword evidence="6" id="KW-0472">Membrane</keyword>
<evidence type="ECO:0000256" key="4">
    <source>
        <dbReference type="ARBA" id="ARBA00023008"/>
    </source>
</evidence>
<name>A0AAU7VX11_9MICO</name>
<proteinExistence type="predicted"/>
<dbReference type="PANTHER" id="PTHR34820:SF4">
    <property type="entry name" value="INNER MEMBRANE PROTEIN YEBZ"/>
    <property type="match status" value="1"/>
</dbReference>
<reference evidence="9" key="1">
    <citation type="submission" date="2024-06" db="EMBL/GenBank/DDBJ databases">
        <title>Draft genome sequence of Microbacterium sp. strain A8/3-1, isolated from Oxytropis tragacanthoides Fisch. ex DC. Root nodules in the Altai region of Russia.</title>
        <authorList>
            <person name="Sazanova A."/>
            <person name="Guro P."/>
            <person name="Kuznetsova I."/>
            <person name="Belimov A."/>
            <person name="Safronova V."/>
        </authorList>
    </citation>
    <scope>NUCLEOTIDE SEQUENCE</scope>
    <source>
        <strain evidence="9">A8/3-1</strain>
    </source>
</reference>
<dbReference type="GO" id="GO:0005507">
    <property type="term" value="F:copper ion binding"/>
    <property type="evidence" value="ECO:0007669"/>
    <property type="project" value="InterPro"/>
</dbReference>
<feature type="compositionally biased region" description="Low complexity" evidence="5">
    <location>
        <begin position="137"/>
        <end position="161"/>
    </location>
</feature>
<dbReference type="SUPFAM" id="SSF81296">
    <property type="entry name" value="E set domains"/>
    <property type="match status" value="1"/>
</dbReference>
<keyword evidence="6" id="KW-1133">Transmembrane helix</keyword>
<dbReference type="GO" id="GO:0005886">
    <property type="term" value="C:plasma membrane"/>
    <property type="evidence" value="ECO:0007669"/>
    <property type="project" value="TreeGrafter"/>
</dbReference>
<dbReference type="AlphaFoldDB" id="A0AAU7VX11"/>
<accession>A0AAU7VX11</accession>
<dbReference type="InterPro" id="IPR014756">
    <property type="entry name" value="Ig_E-set"/>
</dbReference>
<feature type="region of interest" description="Disordered" evidence="5">
    <location>
        <begin position="133"/>
        <end position="171"/>
    </location>
</feature>
<dbReference type="InterPro" id="IPR007348">
    <property type="entry name" value="CopC_dom"/>
</dbReference>
<evidence type="ECO:0000259" key="8">
    <source>
        <dbReference type="Pfam" id="PF04234"/>
    </source>
</evidence>
<feature type="chain" id="PRO_5043717211" evidence="7">
    <location>
        <begin position="35"/>
        <end position="220"/>
    </location>
</feature>
<protein>
    <submittedName>
        <fullName evidence="9">Copper resistance protein CopC</fullName>
    </submittedName>
</protein>
<dbReference type="InterPro" id="IPR032694">
    <property type="entry name" value="CopC/D"/>
</dbReference>